<gene>
    <name evidence="6" type="ORF">BJX67DRAFT_383631</name>
</gene>
<dbReference type="PROSITE" id="PS51192">
    <property type="entry name" value="HELICASE_ATP_BIND_1"/>
    <property type="match status" value="1"/>
</dbReference>
<evidence type="ECO:0000313" key="6">
    <source>
        <dbReference type="EMBL" id="KAL2864584.1"/>
    </source>
</evidence>
<evidence type="ECO:0000256" key="2">
    <source>
        <dbReference type="ARBA" id="ARBA00022801"/>
    </source>
</evidence>
<dbReference type="InterPro" id="IPR001650">
    <property type="entry name" value="Helicase_C-like"/>
</dbReference>
<proteinExistence type="predicted"/>
<sequence>MSEDKSDAIAHSIWARNWASFNAGQFRDPPLLANSTIRDPYDLGHLEDIKQDMPKIPDGPYVFSNKEMAEIEGGRSVPQPEYKKVIDVPTAMGVAAGKVEAYGHVIDIDEYLGQDWEDEFIKPLYHQEPAATPDTFAVKPHSWQLKGAAQIHYLCRSVFRGGICGDEMGLGKALLAVHLMELARQEPGSFSVIVCPASCRMQWRSEILGSYKEGTAPRTLILDNQKMTLHEIWEHGYEIVIVSYPFLCSQLRNLESVNAEFRDFRDCKLRVPPTIPTCALFDNALRLTGKPIKRLILDECQNLKKEDGANFKAVNALYRSATVLLSGTILDNTWSDIINPLLLLKGHPFTNRGRLISALLDSKQKKSYRLELTDTGIVCIQRLLMALMVARPSSVLELPEMSQESIEFSLNDDEIYMVNHHIGRYKAAQAQRQSWLQKGVNTSFEVAMRHAVDAQLWASHSLLITHRALHDPKAGPEDTDETQVDLDGMATNLVSEIEYEDPKTRGKWLASLQATPLPELLKSSRMAALLKTWSDARLKYPDEKIVIFSKFRKFLEIFGTIMKKEYGIEPLMFHGLLTHAEKAAARKSFADCESKTPLLITAQAGSCGLNLQQASIVIQAEIWWNANTEKQARARCYRQGQEKDVRWFRLFAPNSAIDTEIDVVQRRKSTVNSKIMKPLVRKDEAPLVVPRFPTPDPDTMSLDQQLQD</sequence>
<dbReference type="CDD" id="cd18793">
    <property type="entry name" value="SF2_C_SNF"/>
    <property type="match status" value="1"/>
</dbReference>
<accession>A0ABR4LKD8</accession>
<dbReference type="PANTHER" id="PTHR45626:SF11">
    <property type="entry name" value="FAMILY HELICASE, PUTATIVE (AFU_ORTHOLOGUE AFUA_5G06590)-RELATED"/>
    <property type="match status" value="1"/>
</dbReference>
<keyword evidence="2 6" id="KW-0378">Hydrolase</keyword>
<comment type="caution">
    <text evidence="6">The sequence shown here is derived from an EMBL/GenBank/DDBJ whole genome shotgun (WGS) entry which is preliminary data.</text>
</comment>
<dbReference type="InterPro" id="IPR049730">
    <property type="entry name" value="SNF2/RAD54-like_C"/>
</dbReference>
<name>A0ABR4LKD8_9EURO</name>
<dbReference type="InterPro" id="IPR014001">
    <property type="entry name" value="Helicase_ATP-bd"/>
</dbReference>
<dbReference type="SMART" id="SM00487">
    <property type="entry name" value="DEXDc"/>
    <property type="match status" value="1"/>
</dbReference>
<feature type="domain" description="Helicase ATP-binding" evidence="4">
    <location>
        <begin position="153"/>
        <end position="347"/>
    </location>
</feature>
<dbReference type="RefSeq" id="XP_070883563.1">
    <property type="nucleotide sequence ID" value="XM_071033493.1"/>
</dbReference>
<dbReference type="Pfam" id="PF00271">
    <property type="entry name" value="Helicase_C"/>
    <property type="match status" value="1"/>
</dbReference>
<evidence type="ECO:0000313" key="7">
    <source>
        <dbReference type="Proteomes" id="UP001610432"/>
    </source>
</evidence>
<dbReference type="Gene3D" id="3.40.50.10810">
    <property type="entry name" value="Tandem AAA-ATPase domain"/>
    <property type="match status" value="1"/>
</dbReference>
<organism evidence="6 7">
    <name type="scientific">Aspergillus lucknowensis</name>
    <dbReference type="NCBI Taxonomy" id="176173"/>
    <lineage>
        <taxon>Eukaryota</taxon>
        <taxon>Fungi</taxon>
        <taxon>Dikarya</taxon>
        <taxon>Ascomycota</taxon>
        <taxon>Pezizomycotina</taxon>
        <taxon>Eurotiomycetes</taxon>
        <taxon>Eurotiomycetidae</taxon>
        <taxon>Eurotiales</taxon>
        <taxon>Aspergillaceae</taxon>
        <taxon>Aspergillus</taxon>
        <taxon>Aspergillus subgen. Nidulantes</taxon>
    </lineage>
</organism>
<dbReference type="GeneID" id="98148565"/>
<dbReference type="GO" id="GO:0016787">
    <property type="term" value="F:hydrolase activity"/>
    <property type="evidence" value="ECO:0007669"/>
    <property type="project" value="UniProtKB-KW"/>
</dbReference>
<dbReference type="PANTHER" id="PTHR45626">
    <property type="entry name" value="TRANSCRIPTION TERMINATION FACTOR 2-RELATED"/>
    <property type="match status" value="1"/>
</dbReference>
<feature type="domain" description="Helicase C-terminal" evidence="5">
    <location>
        <begin position="524"/>
        <end position="687"/>
    </location>
</feature>
<dbReference type="EMBL" id="JBFXLQ010000039">
    <property type="protein sequence ID" value="KAL2864584.1"/>
    <property type="molecule type" value="Genomic_DNA"/>
</dbReference>
<evidence type="ECO:0000256" key="1">
    <source>
        <dbReference type="ARBA" id="ARBA00022741"/>
    </source>
</evidence>
<dbReference type="InterPro" id="IPR000330">
    <property type="entry name" value="SNF2_N"/>
</dbReference>
<dbReference type="Gene3D" id="3.40.50.300">
    <property type="entry name" value="P-loop containing nucleotide triphosphate hydrolases"/>
    <property type="match status" value="1"/>
</dbReference>
<dbReference type="PROSITE" id="PS51194">
    <property type="entry name" value="HELICASE_CTER"/>
    <property type="match status" value="1"/>
</dbReference>
<evidence type="ECO:0000259" key="5">
    <source>
        <dbReference type="PROSITE" id="PS51194"/>
    </source>
</evidence>
<reference evidence="6 7" key="1">
    <citation type="submission" date="2024-07" db="EMBL/GenBank/DDBJ databases">
        <title>Section-level genome sequencing and comparative genomics of Aspergillus sections Usti and Cavernicolus.</title>
        <authorList>
            <consortium name="Lawrence Berkeley National Laboratory"/>
            <person name="Nybo J.L."/>
            <person name="Vesth T.C."/>
            <person name="Theobald S."/>
            <person name="Frisvad J.C."/>
            <person name="Larsen T.O."/>
            <person name="Kjaerboelling I."/>
            <person name="Rothschild-Mancinelli K."/>
            <person name="Lyhne E.K."/>
            <person name="Kogle M.E."/>
            <person name="Barry K."/>
            <person name="Clum A."/>
            <person name="Na H."/>
            <person name="Ledsgaard L."/>
            <person name="Lin J."/>
            <person name="Lipzen A."/>
            <person name="Kuo A."/>
            <person name="Riley R."/>
            <person name="Mondo S."/>
            <person name="Labutti K."/>
            <person name="Haridas S."/>
            <person name="Pangalinan J."/>
            <person name="Salamov A.A."/>
            <person name="Simmons B.A."/>
            <person name="Magnuson J.K."/>
            <person name="Chen J."/>
            <person name="Drula E."/>
            <person name="Henrissat B."/>
            <person name="Wiebenga A."/>
            <person name="Lubbers R.J."/>
            <person name="Gomes A.C."/>
            <person name="Macurrencykelacurrency M.R."/>
            <person name="Stajich J."/>
            <person name="Grigoriev I.V."/>
            <person name="Mortensen U.H."/>
            <person name="De Vries R.P."/>
            <person name="Baker S.E."/>
            <person name="Andersen M.R."/>
        </authorList>
    </citation>
    <scope>NUCLEOTIDE SEQUENCE [LARGE SCALE GENOMIC DNA]</scope>
    <source>
        <strain evidence="6 7">CBS 449.75</strain>
    </source>
</reference>
<dbReference type="SMART" id="SM00490">
    <property type="entry name" value="HELICc"/>
    <property type="match status" value="1"/>
</dbReference>
<keyword evidence="7" id="KW-1185">Reference proteome</keyword>
<dbReference type="Proteomes" id="UP001610432">
    <property type="component" value="Unassembled WGS sequence"/>
</dbReference>
<evidence type="ECO:0000256" key="3">
    <source>
        <dbReference type="ARBA" id="ARBA00022840"/>
    </source>
</evidence>
<keyword evidence="1" id="KW-0547">Nucleotide-binding</keyword>
<dbReference type="SUPFAM" id="SSF52540">
    <property type="entry name" value="P-loop containing nucleoside triphosphate hydrolases"/>
    <property type="match status" value="2"/>
</dbReference>
<dbReference type="InterPro" id="IPR027417">
    <property type="entry name" value="P-loop_NTPase"/>
</dbReference>
<dbReference type="InterPro" id="IPR038718">
    <property type="entry name" value="SNF2-like_sf"/>
</dbReference>
<evidence type="ECO:0000259" key="4">
    <source>
        <dbReference type="PROSITE" id="PS51192"/>
    </source>
</evidence>
<protein>
    <submittedName>
        <fullName evidence="6">P-loop containing nucleoside triphosphate hydrolase protein</fullName>
    </submittedName>
</protein>
<dbReference type="Pfam" id="PF00176">
    <property type="entry name" value="SNF2-rel_dom"/>
    <property type="match status" value="1"/>
</dbReference>
<keyword evidence="3" id="KW-0067">ATP-binding</keyword>
<dbReference type="InterPro" id="IPR050628">
    <property type="entry name" value="SNF2_RAD54_helicase_TF"/>
</dbReference>